<feature type="compositionally biased region" description="Basic and acidic residues" evidence="4">
    <location>
        <begin position="21"/>
        <end position="39"/>
    </location>
</feature>
<dbReference type="EMBL" id="CAJPVJ010001224">
    <property type="protein sequence ID" value="CAG2164320.1"/>
    <property type="molecule type" value="Genomic_DNA"/>
</dbReference>
<keyword evidence="7" id="KW-1185">Reference proteome</keyword>
<comment type="subcellular location">
    <subcellularLocation>
        <location evidence="1">Nucleus</location>
    </subcellularLocation>
</comment>
<feature type="region of interest" description="Disordered" evidence="4">
    <location>
        <begin position="144"/>
        <end position="270"/>
    </location>
</feature>
<evidence type="ECO:0000313" key="6">
    <source>
        <dbReference type="EMBL" id="CAD7642957.1"/>
    </source>
</evidence>
<dbReference type="OrthoDB" id="75807at2759"/>
<feature type="compositionally biased region" description="Polar residues" evidence="4">
    <location>
        <begin position="8"/>
        <end position="17"/>
    </location>
</feature>
<evidence type="ECO:0000256" key="3">
    <source>
        <dbReference type="SAM" id="Coils"/>
    </source>
</evidence>
<evidence type="ECO:0000256" key="2">
    <source>
        <dbReference type="ARBA" id="ARBA00023242"/>
    </source>
</evidence>
<evidence type="ECO:0000259" key="5">
    <source>
        <dbReference type="Pfam" id="PF10187"/>
    </source>
</evidence>
<protein>
    <recommendedName>
        <fullName evidence="5">FAM192A/Fyv6 N-terminal domain-containing protein</fullName>
    </recommendedName>
</protein>
<feature type="region of interest" description="Disordered" evidence="4">
    <location>
        <begin position="1"/>
        <end position="53"/>
    </location>
</feature>
<accession>A0A7R9LJQ8</accession>
<dbReference type="AlphaFoldDB" id="A0A7R9LJQ8"/>
<evidence type="ECO:0000313" key="7">
    <source>
        <dbReference type="Proteomes" id="UP000728032"/>
    </source>
</evidence>
<keyword evidence="2" id="KW-0539">Nucleus</keyword>
<dbReference type="Pfam" id="PF10187">
    <property type="entry name" value="FAM192A_Fyv6_N"/>
    <property type="match status" value="1"/>
</dbReference>
<evidence type="ECO:0000256" key="1">
    <source>
        <dbReference type="ARBA" id="ARBA00004123"/>
    </source>
</evidence>
<sequence length="270" mass="30775">MSLDAKSGATSGLSFVSESVLEEKRQRRQEEYEKNRTEDMPLEAPEEPYDSRTLYERLKEQKDRKDEEFEESRKLKNMIKGLDSDEVSFLEMVDNRKLQLESQRLREESQTIEEYKRAVNDLNHEEQEKRLNDMKKNIFAKNFVQNETNSNKSVKKSSQSALLATVVRRRTHSDSQSEDKTPPKKLKTDATTDADQKDSDGKGSETSSKVSNNASVECIGVLPGLGNYANSDSSDSDNSSDSDVERIDFNLIVRHKRQTTEPSAKAPPNQ</sequence>
<dbReference type="InterPro" id="IPR039845">
    <property type="entry name" value="FAM192A"/>
</dbReference>
<feature type="coiled-coil region" evidence="3">
    <location>
        <begin position="55"/>
        <end position="132"/>
    </location>
</feature>
<evidence type="ECO:0000256" key="4">
    <source>
        <dbReference type="SAM" id="MobiDB-lite"/>
    </source>
</evidence>
<keyword evidence="3" id="KW-0175">Coiled coil</keyword>
<feature type="compositionally biased region" description="Basic and acidic residues" evidence="4">
    <location>
        <begin position="172"/>
        <end position="203"/>
    </location>
</feature>
<dbReference type="Proteomes" id="UP000728032">
    <property type="component" value="Unassembled WGS sequence"/>
</dbReference>
<feature type="domain" description="FAM192A/Fyv6 N-terminal" evidence="5">
    <location>
        <begin position="15"/>
        <end position="116"/>
    </location>
</feature>
<feature type="compositionally biased region" description="Low complexity" evidence="4">
    <location>
        <begin position="146"/>
        <end position="160"/>
    </location>
</feature>
<proteinExistence type="predicted"/>
<organism evidence="6">
    <name type="scientific">Oppiella nova</name>
    <dbReference type="NCBI Taxonomy" id="334625"/>
    <lineage>
        <taxon>Eukaryota</taxon>
        <taxon>Metazoa</taxon>
        <taxon>Ecdysozoa</taxon>
        <taxon>Arthropoda</taxon>
        <taxon>Chelicerata</taxon>
        <taxon>Arachnida</taxon>
        <taxon>Acari</taxon>
        <taxon>Acariformes</taxon>
        <taxon>Sarcoptiformes</taxon>
        <taxon>Oribatida</taxon>
        <taxon>Brachypylina</taxon>
        <taxon>Oppioidea</taxon>
        <taxon>Oppiidae</taxon>
        <taxon>Oppiella</taxon>
    </lineage>
</organism>
<name>A0A7R9LJQ8_9ACAR</name>
<dbReference type="PANTHER" id="PTHR13495">
    <property type="entry name" value="NEFA-INTERACTING NUCLEAR PROTEIN NIP30"/>
    <property type="match status" value="1"/>
</dbReference>
<dbReference type="InterPro" id="IPR019331">
    <property type="entry name" value="FAM192A/Fyv6_N"/>
</dbReference>
<gene>
    <name evidence="6" type="ORF">ONB1V03_LOCUS3876</name>
</gene>
<dbReference type="EMBL" id="OC916049">
    <property type="protein sequence ID" value="CAD7642957.1"/>
    <property type="molecule type" value="Genomic_DNA"/>
</dbReference>
<feature type="compositionally biased region" description="Polar residues" evidence="4">
    <location>
        <begin position="204"/>
        <end position="215"/>
    </location>
</feature>
<reference evidence="6" key="1">
    <citation type="submission" date="2020-11" db="EMBL/GenBank/DDBJ databases">
        <authorList>
            <person name="Tran Van P."/>
        </authorList>
    </citation>
    <scope>NUCLEOTIDE SEQUENCE</scope>
</reference>
<dbReference type="GO" id="GO:0005634">
    <property type="term" value="C:nucleus"/>
    <property type="evidence" value="ECO:0007669"/>
    <property type="project" value="UniProtKB-SubCell"/>
</dbReference>
<dbReference type="PANTHER" id="PTHR13495:SF0">
    <property type="entry name" value="PSME3-INTERACTING PROTEIN"/>
    <property type="match status" value="1"/>
</dbReference>